<evidence type="ECO:0000256" key="1">
    <source>
        <dbReference type="SAM" id="MobiDB-lite"/>
    </source>
</evidence>
<dbReference type="AlphaFoldDB" id="A0A516R1M3"/>
<dbReference type="InterPro" id="IPR029058">
    <property type="entry name" value="AB_hydrolase_fold"/>
</dbReference>
<feature type="domain" description="Thioesterase TesA-like" evidence="2">
    <location>
        <begin position="112"/>
        <end position="349"/>
    </location>
</feature>
<name>A0A516R1M3_STRST</name>
<sequence>MPRPTASLTCAEESSTVSISPGSRIRRALGLRLSLTDILTAPTVAELAAVLRDKGAGAPSTPPRPDTARDTSREASQATPEATPEATPKDTPHDSFAPVLPIRSSGSRPPVLCFHPALGLSLPYAGLAARLGPDRPVFGLQSPHIGGSSRLPASVEEVAEEYVGRIREIRPHGPYHLLGWSFGGLLAFEAAVRLRAAGEVVASLTVVDSRPAVAGERPPSESELLTDFLDHAGVPHPGTALTPDSALALARDEGSRLAGIGARHLERVLAVMRNNAGLAQRYVPTRFTGPVRLFVGTKGATEDELRARAESWAPHVEGTVHVSRIGFRHEELMDPQPQSEIAAVLLADLEDTERHAWSGTTLT</sequence>
<organism evidence="3 4">
    <name type="scientific">Streptomyces spectabilis</name>
    <dbReference type="NCBI Taxonomy" id="68270"/>
    <lineage>
        <taxon>Bacteria</taxon>
        <taxon>Bacillati</taxon>
        <taxon>Actinomycetota</taxon>
        <taxon>Actinomycetes</taxon>
        <taxon>Kitasatosporales</taxon>
        <taxon>Streptomycetaceae</taxon>
        <taxon>Streptomyces</taxon>
    </lineage>
</organism>
<dbReference type="Proteomes" id="UP000316806">
    <property type="component" value="Chromosome"/>
</dbReference>
<dbReference type="SUPFAM" id="SSF47336">
    <property type="entry name" value="ACP-like"/>
    <property type="match status" value="1"/>
</dbReference>
<protein>
    <recommendedName>
        <fullName evidence="2">Thioesterase TesA-like domain-containing protein</fullName>
    </recommendedName>
</protein>
<evidence type="ECO:0000313" key="3">
    <source>
        <dbReference type="EMBL" id="QDQ09563.1"/>
    </source>
</evidence>
<dbReference type="EMBL" id="CP040916">
    <property type="protein sequence ID" value="QDQ09563.1"/>
    <property type="molecule type" value="Genomic_DNA"/>
</dbReference>
<dbReference type="Pfam" id="PF00975">
    <property type="entry name" value="Thioesterase"/>
    <property type="match status" value="1"/>
</dbReference>
<dbReference type="InterPro" id="IPR001031">
    <property type="entry name" value="Thioesterase"/>
</dbReference>
<gene>
    <name evidence="3" type="ORF">FH965_02460</name>
</gene>
<feature type="region of interest" description="Disordered" evidence="1">
    <location>
        <begin position="54"/>
        <end position="101"/>
    </location>
</feature>
<dbReference type="InterPro" id="IPR020802">
    <property type="entry name" value="TesA-like"/>
</dbReference>
<proteinExistence type="predicted"/>
<dbReference type="Gene3D" id="3.40.50.1820">
    <property type="entry name" value="alpha/beta hydrolase"/>
    <property type="match status" value="1"/>
</dbReference>
<dbReference type="SMART" id="SM00824">
    <property type="entry name" value="PKS_TE"/>
    <property type="match status" value="1"/>
</dbReference>
<evidence type="ECO:0000313" key="4">
    <source>
        <dbReference type="Proteomes" id="UP000316806"/>
    </source>
</evidence>
<accession>A0A516R1M3</accession>
<reference evidence="3 4" key="1">
    <citation type="journal article" date="2019" name="J. Ind. Microbiol. Biotechnol.">
        <title>The complete genomic sequence of Streptomyces spectabilis NRRL-2792 and identification of secondary metabolite biosynthetic gene clusters.</title>
        <authorList>
            <person name="Sinha A."/>
            <person name="Phillips-Salemka S."/>
            <person name="Niraula T.A."/>
            <person name="Short K.A."/>
            <person name="Niraula N.P."/>
        </authorList>
    </citation>
    <scope>NUCLEOTIDE SEQUENCE [LARGE SCALE GENOMIC DNA]</scope>
    <source>
        <strain evidence="3 4">NRRL 2792</strain>
    </source>
</reference>
<dbReference type="InterPro" id="IPR036736">
    <property type="entry name" value="ACP-like_sf"/>
</dbReference>
<evidence type="ECO:0000259" key="2">
    <source>
        <dbReference type="SMART" id="SM00824"/>
    </source>
</evidence>
<dbReference type="SUPFAM" id="SSF53474">
    <property type="entry name" value="alpha/beta-Hydrolases"/>
    <property type="match status" value="1"/>
</dbReference>